<dbReference type="STRING" id="1036611.A0A1L9Q5J2"/>
<evidence type="ECO:0008006" key="5">
    <source>
        <dbReference type="Google" id="ProtNLM"/>
    </source>
</evidence>
<dbReference type="GO" id="GO:0005730">
    <property type="term" value="C:nucleolus"/>
    <property type="evidence" value="ECO:0007669"/>
    <property type="project" value="TreeGrafter"/>
</dbReference>
<proteinExistence type="inferred from homology"/>
<reference evidence="4" key="1">
    <citation type="journal article" date="2017" name="Genome Biol.">
        <title>Comparative genomics reveals high biological diversity and specific adaptations in the industrially and medically important fungal genus Aspergillus.</title>
        <authorList>
            <person name="de Vries R.P."/>
            <person name="Riley R."/>
            <person name="Wiebenga A."/>
            <person name="Aguilar-Osorio G."/>
            <person name="Amillis S."/>
            <person name="Uchima C.A."/>
            <person name="Anderluh G."/>
            <person name="Asadollahi M."/>
            <person name="Askin M."/>
            <person name="Barry K."/>
            <person name="Battaglia E."/>
            <person name="Bayram O."/>
            <person name="Benocci T."/>
            <person name="Braus-Stromeyer S.A."/>
            <person name="Caldana C."/>
            <person name="Canovas D."/>
            <person name="Cerqueira G.C."/>
            <person name="Chen F."/>
            <person name="Chen W."/>
            <person name="Choi C."/>
            <person name="Clum A."/>
            <person name="Dos Santos R.A."/>
            <person name="Damasio A.R."/>
            <person name="Diallinas G."/>
            <person name="Emri T."/>
            <person name="Fekete E."/>
            <person name="Flipphi M."/>
            <person name="Freyberg S."/>
            <person name="Gallo A."/>
            <person name="Gournas C."/>
            <person name="Habgood R."/>
            <person name="Hainaut M."/>
            <person name="Harispe M.L."/>
            <person name="Henrissat B."/>
            <person name="Hilden K.S."/>
            <person name="Hope R."/>
            <person name="Hossain A."/>
            <person name="Karabika E."/>
            <person name="Karaffa L."/>
            <person name="Karanyi Z."/>
            <person name="Krasevec N."/>
            <person name="Kuo A."/>
            <person name="Kusch H."/>
            <person name="LaButti K."/>
            <person name="Lagendijk E.L."/>
            <person name="Lapidus A."/>
            <person name="Levasseur A."/>
            <person name="Lindquist E."/>
            <person name="Lipzen A."/>
            <person name="Logrieco A.F."/>
            <person name="MacCabe A."/>
            <person name="Maekelae M.R."/>
            <person name="Malavazi I."/>
            <person name="Melin P."/>
            <person name="Meyer V."/>
            <person name="Mielnichuk N."/>
            <person name="Miskei M."/>
            <person name="Molnar A.P."/>
            <person name="Mule G."/>
            <person name="Ngan C.Y."/>
            <person name="Orejas M."/>
            <person name="Orosz E."/>
            <person name="Ouedraogo J.P."/>
            <person name="Overkamp K.M."/>
            <person name="Park H.-S."/>
            <person name="Perrone G."/>
            <person name="Piumi F."/>
            <person name="Punt P.J."/>
            <person name="Ram A.F."/>
            <person name="Ramon A."/>
            <person name="Rauscher S."/>
            <person name="Record E."/>
            <person name="Riano-Pachon D.M."/>
            <person name="Robert V."/>
            <person name="Roehrig J."/>
            <person name="Ruller R."/>
            <person name="Salamov A."/>
            <person name="Salih N.S."/>
            <person name="Samson R.A."/>
            <person name="Sandor E."/>
            <person name="Sanguinetti M."/>
            <person name="Schuetze T."/>
            <person name="Sepcic K."/>
            <person name="Shelest E."/>
            <person name="Sherlock G."/>
            <person name="Sophianopoulou V."/>
            <person name="Squina F.M."/>
            <person name="Sun H."/>
            <person name="Susca A."/>
            <person name="Todd R.B."/>
            <person name="Tsang A."/>
            <person name="Unkles S.E."/>
            <person name="van de Wiele N."/>
            <person name="van Rossen-Uffink D."/>
            <person name="Oliveira J.V."/>
            <person name="Vesth T.C."/>
            <person name="Visser J."/>
            <person name="Yu J.-H."/>
            <person name="Zhou M."/>
            <person name="Andersen M.R."/>
            <person name="Archer D.B."/>
            <person name="Baker S.E."/>
            <person name="Benoit I."/>
            <person name="Brakhage A.A."/>
            <person name="Braus G.H."/>
            <person name="Fischer R."/>
            <person name="Frisvad J.C."/>
            <person name="Goldman G.H."/>
            <person name="Houbraken J."/>
            <person name="Oakley B."/>
            <person name="Pocsi I."/>
            <person name="Scazzocchio C."/>
            <person name="Seiboth B."/>
            <person name="vanKuyk P.A."/>
            <person name="Wortman J."/>
            <person name="Dyer P.S."/>
            <person name="Grigoriev I.V."/>
        </authorList>
    </citation>
    <scope>NUCLEOTIDE SEQUENCE [LARGE SCALE GENOMIC DNA]</scope>
    <source>
        <strain evidence="4">CBS 583.65</strain>
    </source>
</reference>
<dbReference type="GO" id="GO:0005737">
    <property type="term" value="C:cytoplasm"/>
    <property type="evidence" value="ECO:0007669"/>
    <property type="project" value="TreeGrafter"/>
</dbReference>
<gene>
    <name evidence="3" type="ORF">ASPVEDRAFT_145228</name>
</gene>
<protein>
    <recommendedName>
        <fullName evidence="5">Bystin domain-containing protein</fullName>
    </recommendedName>
</protein>
<evidence type="ECO:0000313" key="3">
    <source>
        <dbReference type="EMBL" id="OJJ08958.1"/>
    </source>
</evidence>
<dbReference type="EMBL" id="KV878141">
    <property type="protein sequence ID" value="OJJ08958.1"/>
    <property type="molecule type" value="Genomic_DNA"/>
</dbReference>
<sequence>MPKVTSSRAAAAARRHNPLAEDIIGTGHLRTDPTKKNKRRSKTDGDQEDGERFVDAKTSRKILQIGQELADEEDAEQKAARVVTATQPKSAFDFESRFEEEDVFSDEDGKFNEEQWDDEEEIEEVEVDPNDLDMFHKFVPRGDEDPIFNPSGPDTNRQTTNLADLILEKIAEHEAKQAGNTGPIVQGGGLPEDAVQIPAKAVEVYEKVGMILSRYKSGPLPKPFKILPSVPNWQTLLSITRPESWTANAIYAGTRLFISHKPAVAQDYISTVLLERVREEIYEHKKLNVHTYNSMKKALYKPACFFKGLLFPLVSSGTCTLREAHIVSSVIARVSIPVLHSAAALLRMCDLAAEQSMKSLESTGAVNTFIRVFLEKKYALPYKVIDALVFHFLRFRAADPVEDTMTDGPSKAYKLPVLWHQSLLVFAQRYRNDITEDQREALLDLLLVRGHKDIGPEVRRELLAGRGRGIVAPDPERQSALDAGDDTMDTTL</sequence>
<feature type="region of interest" description="Disordered" evidence="2">
    <location>
        <begin position="95"/>
        <end position="121"/>
    </location>
</feature>
<dbReference type="GO" id="GO:0030515">
    <property type="term" value="F:snoRNA binding"/>
    <property type="evidence" value="ECO:0007669"/>
    <property type="project" value="TreeGrafter"/>
</dbReference>
<comment type="similarity">
    <text evidence="1">Belongs to the bystin family.</text>
</comment>
<feature type="region of interest" description="Disordered" evidence="2">
    <location>
        <begin position="1"/>
        <end position="54"/>
    </location>
</feature>
<dbReference type="GO" id="GO:0006364">
    <property type="term" value="P:rRNA processing"/>
    <property type="evidence" value="ECO:0007669"/>
    <property type="project" value="TreeGrafter"/>
</dbReference>
<dbReference type="Pfam" id="PF05291">
    <property type="entry name" value="Bystin"/>
    <property type="match status" value="1"/>
</dbReference>
<keyword evidence="4" id="KW-1185">Reference proteome</keyword>
<feature type="region of interest" description="Disordered" evidence="2">
    <location>
        <begin position="470"/>
        <end position="492"/>
    </location>
</feature>
<dbReference type="Proteomes" id="UP000184073">
    <property type="component" value="Unassembled WGS sequence"/>
</dbReference>
<dbReference type="PANTHER" id="PTHR12821:SF0">
    <property type="entry name" value="BYSTIN"/>
    <property type="match status" value="1"/>
</dbReference>
<feature type="compositionally biased region" description="Basic and acidic residues" evidence="2">
    <location>
        <begin position="42"/>
        <end position="54"/>
    </location>
</feature>
<accession>A0A1L9Q5J2</accession>
<dbReference type="PANTHER" id="PTHR12821">
    <property type="entry name" value="BYSTIN"/>
    <property type="match status" value="1"/>
</dbReference>
<dbReference type="GeneID" id="63723560"/>
<evidence type="ECO:0000256" key="1">
    <source>
        <dbReference type="ARBA" id="ARBA00007114"/>
    </source>
</evidence>
<name>A0A1L9Q5J2_ASPVE</name>
<feature type="compositionally biased region" description="Acidic residues" evidence="2">
    <location>
        <begin position="483"/>
        <end position="492"/>
    </location>
</feature>
<dbReference type="OrthoDB" id="2192561at2759"/>
<evidence type="ECO:0000313" key="4">
    <source>
        <dbReference type="Proteomes" id="UP000184073"/>
    </source>
</evidence>
<dbReference type="VEuPathDB" id="FungiDB:ASPVEDRAFT_145228"/>
<dbReference type="AlphaFoldDB" id="A0A1L9Q5J2"/>
<dbReference type="GO" id="GO:0030688">
    <property type="term" value="C:preribosome, small subunit precursor"/>
    <property type="evidence" value="ECO:0007669"/>
    <property type="project" value="TreeGrafter"/>
</dbReference>
<organism evidence="3 4">
    <name type="scientific">Aspergillus versicolor CBS 583.65</name>
    <dbReference type="NCBI Taxonomy" id="1036611"/>
    <lineage>
        <taxon>Eukaryota</taxon>
        <taxon>Fungi</taxon>
        <taxon>Dikarya</taxon>
        <taxon>Ascomycota</taxon>
        <taxon>Pezizomycotina</taxon>
        <taxon>Eurotiomycetes</taxon>
        <taxon>Eurotiomycetidae</taxon>
        <taxon>Eurotiales</taxon>
        <taxon>Aspergillaceae</taxon>
        <taxon>Aspergillus</taxon>
        <taxon>Aspergillus subgen. Nidulantes</taxon>
    </lineage>
</organism>
<dbReference type="InterPro" id="IPR007955">
    <property type="entry name" value="Bystin"/>
</dbReference>
<evidence type="ECO:0000256" key="2">
    <source>
        <dbReference type="SAM" id="MobiDB-lite"/>
    </source>
</evidence>
<dbReference type="RefSeq" id="XP_040674720.1">
    <property type="nucleotide sequence ID" value="XM_040808049.1"/>
</dbReference>